<proteinExistence type="predicted"/>
<sequence length="79" mass="9480">MNKFIKYSSIILLSILLTIISIYLISFTIMWFYFYDKKRSLKENIYHMNTGLIMVYSMLLVGLEEQFKPKKQPEGYLLN</sequence>
<feature type="transmembrane region" description="Helical" evidence="1">
    <location>
        <begin position="12"/>
        <end position="33"/>
    </location>
</feature>
<keyword evidence="1" id="KW-0812">Transmembrane</keyword>
<protein>
    <submittedName>
        <fullName evidence="2">Uncharacterized protein</fullName>
    </submittedName>
</protein>
<feature type="transmembrane region" description="Helical" evidence="1">
    <location>
        <begin position="45"/>
        <end position="63"/>
    </location>
</feature>
<evidence type="ECO:0000313" key="2">
    <source>
        <dbReference type="EMBL" id="QHS99491.1"/>
    </source>
</evidence>
<name>A0A6C0C5V6_9ZZZZ</name>
<reference evidence="2" key="1">
    <citation type="journal article" date="2020" name="Nature">
        <title>Giant virus diversity and host interactions through global metagenomics.</title>
        <authorList>
            <person name="Schulz F."/>
            <person name="Roux S."/>
            <person name="Paez-Espino D."/>
            <person name="Jungbluth S."/>
            <person name="Walsh D.A."/>
            <person name="Denef V.J."/>
            <person name="McMahon K.D."/>
            <person name="Konstantinidis K.T."/>
            <person name="Eloe-Fadrosh E.A."/>
            <person name="Kyrpides N.C."/>
            <person name="Woyke T."/>
        </authorList>
    </citation>
    <scope>NUCLEOTIDE SEQUENCE</scope>
    <source>
        <strain evidence="2">GVMAG-M-3300020187-37</strain>
    </source>
</reference>
<evidence type="ECO:0000256" key="1">
    <source>
        <dbReference type="SAM" id="Phobius"/>
    </source>
</evidence>
<organism evidence="2">
    <name type="scientific">viral metagenome</name>
    <dbReference type="NCBI Taxonomy" id="1070528"/>
    <lineage>
        <taxon>unclassified sequences</taxon>
        <taxon>metagenomes</taxon>
        <taxon>organismal metagenomes</taxon>
    </lineage>
</organism>
<accession>A0A6C0C5V6</accession>
<dbReference type="EMBL" id="MN739344">
    <property type="protein sequence ID" value="QHS99491.1"/>
    <property type="molecule type" value="Genomic_DNA"/>
</dbReference>
<keyword evidence="1" id="KW-0472">Membrane</keyword>
<keyword evidence="1" id="KW-1133">Transmembrane helix</keyword>
<dbReference type="AlphaFoldDB" id="A0A6C0C5V6"/>